<dbReference type="FunFam" id="1.20.1260.60:FF:000002">
    <property type="entry name" value="Vacuolar protein sorting-associated protein IST1"/>
    <property type="match status" value="1"/>
</dbReference>
<proteinExistence type="inferred from homology"/>
<dbReference type="Gene3D" id="1.20.1260.60">
    <property type="entry name" value="Vacuolar protein sorting-associated protein Ist1"/>
    <property type="match status" value="1"/>
</dbReference>
<dbReference type="AlphaFoldDB" id="A0A835DGA8"/>
<name>A0A835DGA8_TETSI</name>
<dbReference type="PANTHER" id="PTHR12161">
    <property type="entry name" value="IST1 FAMILY MEMBER"/>
    <property type="match status" value="1"/>
</dbReference>
<comment type="similarity">
    <text evidence="1">Belongs to the IST1 family.</text>
</comment>
<gene>
    <name evidence="3" type="ORF">HHK36_015004</name>
</gene>
<dbReference type="EMBL" id="JABCRI010000010">
    <property type="protein sequence ID" value="KAF8399139.1"/>
    <property type="molecule type" value="Genomic_DNA"/>
</dbReference>
<feature type="compositionally biased region" description="Basic and acidic residues" evidence="2">
    <location>
        <begin position="342"/>
        <end position="365"/>
    </location>
</feature>
<dbReference type="InterPro" id="IPR042277">
    <property type="entry name" value="IST1-like"/>
</dbReference>
<dbReference type="OMA" id="RMDKKWV"/>
<feature type="region of interest" description="Disordered" evidence="2">
    <location>
        <begin position="267"/>
        <end position="298"/>
    </location>
</feature>
<sequence length="535" mass="59856">MGKKRDALLGRTFKTSKFKTLVNLSISRLAVLKNQRQVRCSHARSDIVQILNLGHHDRALLRVEHVIKDQNMLDVFVMIEGYCHLLIERVDLVENNKECPDELKEAISSLLFAASRCGEFPELQAIREVFISRYGKEFVAGAVGLRNNCGVNLKIIQKLSTRQPSLESKLKVLKEIASENGITMHLEEASSVIIEEKPVPNQKQSQPEPDPSANLDNTKLGEDLHIEHDDQFSGSMKARKYSDVAAAAQAAFKLAANAAEAAKAAVELSQSDSQGKDPGNQSKPTTRRRNISNDDGSLKSRLETAWNAASGEIEHSNAGLSFEQIHPINNLSSESEDEEVEEIHIESHPEEYKQSKNKAELERSLSTKSSDSGPDALKEMEIPSNVVHRTEPVEQKIVFDESDDETGNMQSQIPWLKHWDLTFDKKSGLLTNEFPKTRQSNAVTGEDLLDESGVRLQYPSQKHIPPKTRGDPCNLSHVQMDKLASGSGNSMSYSAEGRSRLESVHHLETEEEVRVQRSKIEKKPVSVRTRRVHRQ</sequence>
<evidence type="ECO:0000256" key="1">
    <source>
        <dbReference type="ARBA" id="ARBA00005536"/>
    </source>
</evidence>
<evidence type="ECO:0000256" key="2">
    <source>
        <dbReference type="SAM" id="MobiDB-lite"/>
    </source>
</evidence>
<dbReference type="InterPro" id="IPR005061">
    <property type="entry name" value="Ist1"/>
</dbReference>
<evidence type="ECO:0000313" key="4">
    <source>
        <dbReference type="Proteomes" id="UP000655225"/>
    </source>
</evidence>
<dbReference type="PANTHER" id="PTHR12161:SF16">
    <property type="entry name" value="REGULATOR OF VPS4 ACTIVITY IN THE MVB PATHWAY PROTEIN"/>
    <property type="match status" value="1"/>
</dbReference>
<dbReference type="Proteomes" id="UP000655225">
    <property type="component" value="Unassembled WGS sequence"/>
</dbReference>
<comment type="caution">
    <text evidence="3">The sequence shown here is derived from an EMBL/GenBank/DDBJ whole genome shotgun (WGS) entry which is preliminary data.</text>
</comment>
<feature type="compositionally biased region" description="Polar residues" evidence="2">
    <location>
        <begin position="268"/>
        <end position="284"/>
    </location>
</feature>
<keyword evidence="4" id="KW-1185">Reference proteome</keyword>
<dbReference type="OrthoDB" id="29853at2759"/>
<protein>
    <submittedName>
        <fullName evidence="3">Uncharacterized protein</fullName>
    </submittedName>
</protein>
<organism evidence="3 4">
    <name type="scientific">Tetracentron sinense</name>
    <name type="common">Spur-leaf</name>
    <dbReference type="NCBI Taxonomy" id="13715"/>
    <lineage>
        <taxon>Eukaryota</taxon>
        <taxon>Viridiplantae</taxon>
        <taxon>Streptophyta</taxon>
        <taxon>Embryophyta</taxon>
        <taxon>Tracheophyta</taxon>
        <taxon>Spermatophyta</taxon>
        <taxon>Magnoliopsida</taxon>
        <taxon>Trochodendrales</taxon>
        <taxon>Trochodendraceae</taxon>
        <taxon>Tetracentron</taxon>
    </lineage>
</organism>
<feature type="region of interest" description="Disordered" evidence="2">
    <location>
        <begin position="331"/>
        <end position="388"/>
    </location>
</feature>
<dbReference type="Pfam" id="PF03398">
    <property type="entry name" value="Ist1"/>
    <property type="match status" value="1"/>
</dbReference>
<evidence type="ECO:0000313" key="3">
    <source>
        <dbReference type="EMBL" id="KAF8399139.1"/>
    </source>
</evidence>
<feature type="region of interest" description="Disordered" evidence="2">
    <location>
        <begin position="482"/>
        <end position="505"/>
    </location>
</feature>
<accession>A0A835DGA8</accession>
<reference evidence="3 4" key="1">
    <citation type="submission" date="2020-04" db="EMBL/GenBank/DDBJ databases">
        <title>Plant Genome Project.</title>
        <authorList>
            <person name="Zhang R.-G."/>
        </authorList>
    </citation>
    <scope>NUCLEOTIDE SEQUENCE [LARGE SCALE GENOMIC DNA]</scope>
    <source>
        <strain evidence="3">YNK0</strain>
        <tissue evidence="3">Leaf</tissue>
    </source>
</reference>
<feature type="region of interest" description="Disordered" evidence="2">
    <location>
        <begin position="199"/>
        <end position="218"/>
    </location>
</feature>
<dbReference type="GO" id="GO:0015031">
    <property type="term" value="P:protein transport"/>
    <property type="evidence" value="ECO:0007669"/>
    <property type="project" value="InterPro"/>
</dbReference>